<feature type="region of interest" description="Disordered" evidence="8">
    <location>
        <begin position="367"/>
        <end position="422"/>
    </location>
</feature>
<dbReference type="InterPro" id="IPR028889">
    <property type="entry name" value="USP"/>
</dbReference>
<evidence type="ECO:0000256" key="2">
    <source>
        <dbReference type="ARBA" id="ARBA00009085"/>
    </source>
</evidence>
<dbReference type="InterPro" id="IPR050185">
    <property type="entry name" value="Ub_carboxyl-term_hydrolase"/>
</dbReference>
<feature type="non-terminal residue" evidence="11">
    <location>
        <position position="1805"/>
    </location>
</feature>
<dbReference type="GO" id="GO:0004843">
    <property type="term" value="F:cysteine-type deubiquitinase activity"/>
    <property type="evidence" value="ECO:0007669"/>
    <property type="project" value="UniProtKB-EC"/>
</dbReference>
<dbReference type="EMBL" id="JAGHQM010001243">
    <property type="protein sequence ID" value="KAH0556058.1"/>
    <property type="molecule type" value="Genomic_DNA"/>
</dbReference>
<feature type="region of interest" description="Disordered" evidence="8">
    <location>
        <begin position="1217"/>
        <end position="1334"/>
    </location>
</feature>
<evidence type="ECO:0000313" key="12">
    <source>
        <dbReference type="Proteomes" id="UP000750711"/>
    </source>
</evidence>
<dbReference type="SMART" id="SM00695">
    <property type="entry name" value="DUSP"/>
    <property type="match status" value="1"/>
</dbReference>
<feature type="region of interest" description="Disordered" evidence="8">
    <location>
        <begin position="280"/>
        <end position="328"/>
    </location>
</feature>
<feature type="compositionally biased region" description="Polar residues" evidence="8">
    <location>
        <begin position="305"/>
        <end position="320"/>
    </location>
</feature>
<feature type="region of interest" description="Disordered" evidence="8">
    <location>
        <begin position="1105"/>
        <end position="1143"/>
    </location>
</feature>
<dbReference type="GO" id="GO:0006508">
    <property type="term" value="P:proteolysis"/>
    <property type="evidence" value="ECO:0007669"/>
    <property type="project" value="UniProtKB-KW"/>
</dbReference>
<evidence type="ECO:0000256" key="6">
    <source>
        <dbReference type="ARBA" id="ARBA00022801"/>
    </source>
</evidence>
<dbReference type="Proteomes" id="UP000750711">
    <property type="component" value="Unassembled WGS sequence"/>
</dbReference>
<protein>
    <recommendedName>
        <fullName evidence="3">ubiquitinyl hydrolase 1</fullName>
        <ecNumber evidence="3">3.4.19.12</ecNumber>
    </recommendedName>
</protein>
<reference evidence="11" key="1">
    <citation type="submission" date="2021-03" db="EMBL/GenBank/DDBJ databases">
        <title>Comparative genomics and phylogenomic investigation of the class Geoglossomycetes provide insights into ecological specialization and systematics.</title>
        <authorList>
            <person name="Melie T."/>
            <person name="Pirro S."/>
            <person name="Miller A.N."/>
            <person name="Quandt A."/>
        </authorList>
    </citation>
    <scope>NUCLEOTIDE SEQUENCE</scope>
    <source>
        <strain evidence="11">CAQ_001_2017</strain>
    </source>
</reference>
<feature type="compositionally biased region" description="Basic and acidic residues" evidence="8">
    <location>
        <begin position="371"/>
        <end position="382"/>
    </location>
</feature>
<keyword evidence="7" id="KW-0788">Thiol protease</keyword>
<dbReference type="InterPro" id="IPR006615">
    <property type="entry name" value="Pept_C19_DUSP"/>
</dbReference>
<feature type="compositionally biased region" description="Low complexity" evidence="8">
    <location>
        <begin position="282"/>
        <end position="304"/>
    </location>
</feature>
<dbReference type="InterPro" id="IPR018200">
    <property type="entry name" value="USP_CS"/>
</dbReference>
<dbReference type="Pfam" id="PF06337">
    <property type="entry name" value="DUSP"/>
    <property type="match status" value="1"/>
</dbReference>
<dbReference type="PROSITE" id="PS00972">
    <property type="entry name" value="USP_1"/>
    <property type="match status" value="1"/>
</dbReference>
<feature type="compositionally biased region" description="Polar residues" evidence="8">
    <location>
        <begin position="1108"/>
        <end position="1119"/>
    </location>
</feature>
<dbReference type="PANTHER" id="PTHR21646:SF24">
    <property type="entry name" value="UBIQUITIN CARBOXYL-TERMINAL HYDROLASE"/>
    <property type="match status" value="1"/>
</dbReference>
<evidence type="ECO:0000256" key="4">
    <source>
        <dbReference type="ARBA" id="ARBA00022670"/>
    </source>
</evidence>
<evidence type="ECO:0000256" key="5">
    <source>
        <dbReference type="ARBA" id="ARBA00022786"/>
    </source>
</evidence>
<evidence type="ECO:0000256" key="3">
    <source>
        <dbReference type="ARBA" id="ARBA00012759"/>
    </source>
</evidence>
<feature type="region of interest" description="Disordered" evidence="8">
    <location>
        <begin position="1688"/>
        <end position="1789"/>
    </location>
</feature>
<comment type="caution">
    <text evidence="11">The sequence shown here is derived from an EMBL/GenBank/DDBJ whole genome shotgun (WGS) entry which is preliminary data.</text>
</comment>
<dbReference type="Gene3D" id="3.90.70.10">
    <property type="entry name" value="Cysteine proteinases"/>
    <property type="match status" value="2"/>
</dbReference>
<feature type="region of interest" description="Disordered" evidence="8">
    <location>
        <begin position="116"/>
        <end position="161"/>
    </location>
</feature>
<evidence type="ECO:0000256" key="8">
    <source>
        <dbReference type="SAM" id="MobiDB-lite"/>
    </source>
</evidence>
<accession>A0A9P8RLN8</accession>
<gene>
    <name evidence="11" type="ORF">GP486_006003</name>
</gene>
<dbReference type="InterPro" id="IPR001394">
    <property type="entry name" value="Peptidase_C19_UCH"/>
</dbReference>
<dbReference type="SUPFAM" id="SSF54001">
    <property type="entry name" value="Cysteine proteinases"/>
    <property type="match status" value="1"/>
</dbReference>
<feature type="compositionally biased region" description="Low complexity" evidence="8">
    <location>
        <begin position="131"/>
        <end position="143"/>
    </location>
</feature>
<evidence type="ECO:0000256" key="1">
    <source>
        <dbReference type="ARBA" id="ARBA00000707"/>
    </source>
</evidence>
<dbReference type="Pfam" id="PF00443">
    <property type="entry name" value="UCH"/>
    <property type="match status" value="1"/>
</dbReference>
<dbReference type="PROSITE" id="PS00973">
    <property type="entry name" value="USP_2"/>
    <property type="match status" value="1"/>
</dbReference>
<evidence type="ECO:0000259" key="9">
    <source>
        <dbReference type="PROSITE" id="PS50235"/>
    </source>
</evidence>
<feature type="region of interest" description="Disordered" evidence="8">
    <location>
        <begin position="1566"/>
        <end position="1632"/>
    </location>
</feature>
<keyword evidence="6" id="KW-0378">Hydrolase</keyword>
<feature type="compositionally biased region" description="Polar residues" evidence="8">
    <location>
        <begin position="1587"/>
        <end position="1596"/>
    </location>
</feature>
<dbReference type="GO" id="GO:0016579">
    <property type="term" value="P:protein deubiquitination"/>
    <property type="evidence" value="ECO:0007669"/>
    <property type="project" value="InterPro"/>
</dbReference>
<evidence type="ECO:0000256" key="7">
    <source>
        <dbReference type="ARBA" id="ARBA00022807"/>
    </source>
</evidence>
<proteinExistence type="inferred from homology"/>
<keyword evidence="12" id="KW-1185">Reference proteome</keyword>
<dbReference type="InterPro" id="IPR038765">
    <property type="entry name" value="Papain-like_cys_pep_sf"/>
</dbReference>
<name>A0A9P8RLN8_9PEZI</name>
<dbReference type="EC" id="3.4.19.12" evidence="3"/>
<keyword evidence="4" id="KW-0645">Protease</keyword>
<dbReference type="CDD" id="cd02674">
    <property type="entry name" value="Peptidase_C19R"/>
    <property type="match status" value="1"/>
</dbReference>
<dbReference type="InterPro" id="IPR035927">
    <property type="entry name" value="DUSP-like_sf"/>
</dbReference>
<sequence length="1805" mass="196988">PDLIKGSAAKSATRLLAPAVKKLRALSSPVLPRLCFVFRAATGRGQLSYTTSSLKKRKLAQPTDSVSDRRLREDVPTASATLRGGQSLLLSRHLPYAHTSSPPRYIPPHLHDEFLETPATGGSVPSTPDYSSTAASSPSAACAGLTLDGEEGGEMPGTENDGEAVVEAPVQSPAVAASLANSHNTITMGGGVALSPERSSSPAIKRPASVMSGEDATQHDDDVDMVFTPPPPEASRVGNSESMETETYTTITVPRESMQTDIRRHKRGTSVDMLGVEQTVPSSVDASTSGSTSGSSDNTSTSVSEATTSCSAVTDLSQTSLKDEEHRDLPTIDEQIGMVTELVQLPLQDGQKGFVISKKWLQRVVARSSNKPKDDKVDKDATEGDIGPVDNSDLVAEGWEATSSPETDESKSAFLSPHAGPSVIGETDPAVIALKDQAGEGFIPLKPLQIGEDFEILPPEAWELVLKWYGHAGGSPVITRYVHNTNPDGDTENLQYEISPPIFTIIKLRNDSNGISHQSLREAQAKPIQVLASRSESFQAFLKRIKGYADIDLNTKVRIWRILGGIGDNRQAGIMTPISSRSASPAPNAAALKDAEKRLVLDLNAFISLQEGSQRELIDLSDQTANPKYNGHMTLATAGLARDETIVLEEQIGGPGGGEWVSDAAGRNASKNGIPLSVTKNGTTIIQNKNIKPRTGTGSGRLSPVSVSGGIMTRGREKKEGRVLGTCGLSNLGNTCYMNSALQCVRSVEELTRYFMANEYKKELNVDNPLAHKGEVARAYGALLQNMLAPNSPVSVAPRQFKNTIGRHGPAFSGYGQQDSQEFLGFLLDGLQEDLNRILKKPYIEKPDSTDDMVNDPEALLALANKCWDIYKARNDSVVADLFAGTYKSTLVCPVCEKVSITFDPFSNLTLQLPIENIWSKEVFFFPLRGTPIRLIAEMDKNGSIKGLKEFIGAKMGVDPRKLHGAEIFKCRFYKAYEDYNSVSDSIGLNDDAAFFELEEIPTNFPPTKKTPKVRSMVEFSYGPSDEDEVPGWDSPHAERMLVPVFNRLVKNEATRYSSRQIFAIPFYILVTREEARDYDAILRRVLERVDTMTTLDIFRDLDDSEEVSNSGDSATPTDSDMVVTTGEDQDSPGGATIQTKSVNGDDGYVDITMLDASQAELLASHQRQDPKPSADRSIPSRLRQLFDMKIFPARTELVPTGWSVLNESDRYESLSSRIRDASPTPPTQSPFNSFTVTGDRSSSVSDEDGEESMEKPNNRIVQISEPEEDYPDVSRLYAQKGKPGSRQAHPKSGGFRGQNSANNGRTGRTYSKKKGKQLSRETAYDSEDDPDDGPLIRLGEGIVLDWNIHGHDLLFGNQGIDDQQRGIPIWERMEVWDDEELRRKRELRDRRKRQGISLDDCLDEFGKEEILSENDAWYCPRCKEHRRASKTFELWKSPDVLVIHLKRFSANRGFRDKIDVLVEFPTEGLDLTKRVALKEDGKEMIYDLFAVDNHYGGLGGGHYTAIAKNFFDGQWYEYNDSSVSRKTPESAVTAAAYLLFYRRRSDRPLGGPMFEKIFDQQNGEIESELSSRAESPAGDDLRLGDSSRNGSSSAYQGRGASHLGVDGSNEVNPVERNESDNPPAYSSAIRSGGTVLTGNHLEGMEEIMNDGIDQSYLDGHRDFPISPVSPFSYAHWNLTNVQGPNDGSLVGDISAPPGSDDDDTSYKAANGSGSDDVDFRDRMNDFNEDEGFNGGDFESTLQPGQGLCSLTDSPIPDNPPPYAGGEELQRNAPVAVGAVSGDNGEDDAPVAEVHVEEGEGLVTG</sequence>
<dbReference type="PROSITE" id="PS51283">
    <property type="entry name" value="DUSP"/>
    <property type="match status" value="1"/>
</dbReference>
<comment type="catalytic activity">
    <reaction evidence="1">
        <text>Thiol-dependent hydrolysis of ester, thioester, amide, peptide and isopeptide bonds formed by the C-terminal Gly of ubiquitin (a 76-residue protein attached to proteins as an intracellular targeting signal).</text>
        <dbReference type="EC" id="3.4.19.12"/>
    </reaction>
</comment>
<evidence type="ECO:0000313" key="11">
    <source>
        <dbReference type="EMBL" id="KAH0556058.1"/>
    </source>
</evidence>
<dbReference type="PANTHER" id="PTHR21646">
    <property type="entry name" value="UBIQUITIN CARBOXYL-TERMINAL HYDROLASE"/>
    <property type="match status" value="1"/>
</dbReference>
<organism evidence="11 12">
    <name type="scientific">Trichoglossum hirsutum</name>
    <dbReference type="NCBI Taxonomy" id="265104"/>
    <lineage>
        <taxon>Eukaryota</taxon>
        <taxon>Fungi</taxon>
        <taxon>Dikarya</taxon>
        <taxon>Ascomycota</taxon>
        <taxon>Pezizomycotina</taxon>
        <taxon>Geoglossomycetes</taxon>
        <taxon>Geoglossales</taxon>
        <taxon>Geoglossaceae</taxon>
        <taxon>Trichoglossum</taxon>
    </lineage>
</organism>
<feature type="region of interest" description="Disordered" evidence="8">
    <location>
        <begin position="689"/>
        <end position="709"/>
    </location>
</feature>
<dbReference type="SUPFAM" id="SSF143791">
    <property type="entry name" value="DUSP-like"/>
    <property type="match status" value="1"/>
</dbReference>
<feature type="domain" description="DUSP" evidence="10">
    <location>
        <begin position="330"/>
        <end position="483"/>
    </location>
</feature>
<dbReference type="PROSITE" id="PS50235">
    <property type="entry name" value="USP_3"/>
    <property type="match status" value="1"/>
</dbReference>
<keyword evidence="5" id="KW-0833">Ubl conjugation pathway</keyword>
<comment type="similarity">
    <text evidence="2">Belongs to the peptidase C19 family.</text>
</comment>
<feature type="compositionally biased region" description="Polar residues" evidence="8">
    <location>
        <begin position="1298"/>
        <end position="1310"/>
    </location>
</feature>
<feature type="domain" description="USP" evidence="9">
    <location>
        <begin position="727"/>
        <end position="1545"/>
    </location>
</feature>
<evidence type="ECO:0000259" key="10">
    <source>
        <dbReference type="PROSITE" id="PS51283"/>
    </source>
</evidence>
<feature type="compositionally biased region" description="Polar residues" evidence="8">
    <location>
        <begin position="1740"/>
        <end position="1753"/>
    </location>
</feature>
<feature type="compositionally biased region" description="Polar residues" evidence="8">
    <location>
        <begin position="1230"/>
        <end position="1239"/>
    </location>
</feature>
<dbReference type="Gene3D" id="3.30.2230.10">
    <property type="entry name" value="DUSP-like"/>
    <property type="match status" value="1"/>
</dbReference>